<dbReference type="Proteomes" id="UP000199361">
    <property type="component" value="Unassembled WGS sequence"/>
</dbReference>
<evidence type="ECO:0000256" key="1">
    <source>
        <dbReference type="SAM" id="MobiDB-lite"/>
    </source>
</evidence>
<dbReference type="STRING" id="568860.SAMN05421811_1032"/>
<reference evidence="2 3" key="1">
    <citation type="submission" date="2016-10" db="EMBL/GenBank/DDBJ databases">
        <authorList>
            <person name="de Groot N.N."/>
        </authorList>
    </citation>
    <scope>NUCLEOTIDE SEQUENCE [LARGE SCALE GENOMIC DNA]</scope>
    <source>
        <strain evidence="2 3">CGMCC 4.5598</strain>
    </source>
</reference>
<evidence type="ECO:0000313" key="3">
    <source>
        <dbReference type="Proteomes" id="UP000199361"/>
    </source>
</evidence>
<dbReference type="RefSeq" id="WP_143082135.1">
    <property type="nucleotide sequence ID" value="NZ_FOHX01000003.1"/>
</dbReference>
<feature type="compositionally biased region" description="Basic and acidic residues" evidence="1">
    <location>
        <begin position="13"/>
        <end position="29"/>
    </location>
</feature>
<keyword evidence="3" id="KW-1185">Reference proteome</keyword>
<accession>A0A1I0EF22</accession>
<organism evidence="2 3">
    <name type="scientific">Nonomuraea wenchangensis</name>
    <dbReference type="NCBI Taxonomy" id="568860"/>
    <lineage>
        <taxon>Bacteria</taxon>
        <taxon>Bacillati</taxon>
        <taxon>Actinomycetota</taxon>
        <taxon>Actinomycetes</taxon>
        <taxon>Streptosporangiales</taxon>
        <taxon>Streptosporangiaceae</taxon>
        <taxon>Nonomuraea</taxon>
    </lineage>
</organism>
<gene>
    <name evidence="2" type="ORF">SAMN05421811_1032</name>
</gene>
<protein>
    <submittedName>
        <fullName evidence="2">Uncharacterized protein</fullName>
    </submittedName>
</protein>
<dbReference type="EMBL" id="FOHX01000003">
    <property type="protein sequence ID" value="SET43135.1"/>
    <property type="molecule type" value="Genomic_DNA"/>
</dbReference>
<name>A0A1I0EF22_9ACTN</name>
<feature type="region of interest" description="Disordered" evidence="1">
    <location>
        <begin position="1"/>
        <end position="29"/>
    </location>
</feature>
<proteinExistence type="predicted"/>
<sequence length="108" mass="11844">MRESAGQRAKSSKRPDRYDDENHGPIETAVRREIAEIGLEGKMTDSYAEICYNLARTLDNGAGYVAAAVAKELRETLQMIEEASGDDNSADLFTRLAAHMPSPVRNAS</sequence>
<evidence type="ECO:0000313" key="2">
    <source>
        <dbReference type="EMBL" id="SET43135.1"/>
    </source>
</evidence>
<dbReference type="AlphaFoldDB" id="A0A1I0EF22"/>